<comment type="subcellular location">
    <subcellularLocation>
        <location evidence="1">Membrane</location>
        <topology evidence="1">Multi-pass membrane protein</topology>
    </subcellularLocation>
</comment>
<evidence type="ECO:0000256" key="5">
    <source>
        <dbReference type="SAM" id="Phobius"/>
    </source>
</evidence>
<dbReference type="AlphaFoldDB" id="A0AAD6MYW9"/>
<keyword evidence="2 5" id="KW-0812">Transmembrane</keyword>
<proteinExistence type="predicted"/>
<dbReference type="Proteomes" id="UP001215712">
    <property type="component" value="Unassembled WGS sequence"/>
</dbReference>
<comment type="caution">
    <text evidence="6">The sequence shown here is derived from an EMBL/GenBank/DDBJ whole genome shotgun (WGS) entry which is preliminary data.</text>
</comment>
<evidence type="ECO:0000256" key="2">
    <source>
        <dbReference type="ARBA" id="ARBA00022692"/>
    </source>
</evidence>
<dbReference type="InterPro" id="IPR036259">
    <property type="entry name" value="MFS_trans_sf"/>
</dbReference>
<feature type="transmembrane region" description="Helical" evidence="5">
    <location>
        <begin position="501"/>
        <end position="523"/>
    </location>
</feature>
<dbReference type="GO" id="GO:0005886">
    <property type="term" value="C:plasma membrane"/>
    <property type="evidence" value="ECO:0007669"/>
    <property type="project" value="TreeGrafter"/>
</dbReference>
<keyword evidence="3 5" id="KW-1133">Transmembrane helix</keyword>
<feature type="transmembrane region" description="Helical" evidence="5">
    <location>
        <begin position="96"/>
        <end position="115"/>
    </location>
</feature>
<feature type="transmembrane region" description="Helical" evidence="5">
    <location>
        <begin position="370"/>
        <end position="394"/>
    </location>
</feature>
<dbReference type="Pfam" id="PF07690">
    <property type="entry name" value="MFS_1"/>
    <property type="match status" value="1"/>
</dbReference>
<dbReference type="Gene3D" id="1.20.1250.20">
    <property type="entry name" value="MFS general substrate transporter like domains"/>
    <property type="match status" value="1"/>
</dbReference>
<feature type="transmembrane region" description="Helical" evidence="5">
    <location>
        <begin position="406"/>
        <end position="426"/>
    </location>
</feature>
<feature type="transmembrane region" description="Helical" evidence="5">
    <location>
        <begin position="438"/>
        <end position="458"/>
    </location>
</feature>
<reference evidence="6" key="2">
    <citation type="submission" date="2023-01" db="EMBL/GenBank/DDBJ databases">
        <authorList>
            <person name="Petersen C."/>
        </authorList>
    </citation>
    <scope>NUCLEOTIDE SEQUENCE</scope>
    <source>
        <strain evidence="6">IBT 17514</strain>
    </source>
</reference>
<evidence type="ECO:0000313" key="7">
    <source>
        <dbReference type="Proteomes" id="UP001215712"/>
    </source>
</evidence>
<sequence>MTTIDQKPKIEFVEDLEPEELGKDQVLVDAAGEIQRLPIPSDDPNDPLNFTVWEKTGVIVSCCWFSIMSLSVVGGLGAILSLFFEIYGEEGVSTTKVVWLSTFPSLFVGIGNYLILPLGLVFGRRCAVILAIVANFAATIGCAVSQNFNQHLGLRIFQGLATGATESLLPLMLSEVTFIHQRGLIFGIYWTTQNVITSCLNLASSYEAAALGWRWFYWVYVIAIGVGLILVLFGCFETRFQRRSQMRNGQLVVTDQFGVTRVLSGIQAQDYLELMRAQDDLEDPTDGQPPRKLSYLQMLKPWQKRVKNPIRVVLMTWFQMFEAFSSPGILYATLLASAVLGSSVGVSLTYDTVLQDYDWAAKNVGLINLGGVFGGFGGMLYAGLFGDWFILYMAKRSGGVHTPEHRLILLIFPGILMVVSLLLYGFTAGGGSTWGGPFMGWTILQVAFVSVLILSTSFAAEAWEKNPGPALVAVVGTKNIISFGVSYGLNPLVEKYSYPTAMGILTAVTGGIFLLGIPVYFFNPAWRRYMQKREARSQTL</sequence>
<keyword evidence="7" id="KW-1185">Reference proteome</keyword>
<feature type="transmembrane region" description="Helical" evidence="5">
    <location>
        <begin position="127"/>
        <end position="146"/>
    </location>
</feature>
<feature type="transmembrane region" description="Helical" evidence="5">
    <location>
        <begin position="215"/>
        <end position="236"/>
    </location>
</feature>
<feature type="transmembrane region" description="Helical" evidence="5">
    <location>
        <begin position="470"/>
        <end position="489"/>
    </location>
</feature>
<dbReference type="EMBL" id="JAQJAN010000003">
    <property type="protein sequence ID" value="KAJ5733993.1"/>
    <property type="molecule type" value="Genomic_DNA"/>
</dbReference>
<organism evidence="6 7">
    <name type="scientific">Penicillium malachiteum</name>
    <dbReference type="NCBI Taxonomy" id="1324776"/>
    <lineage>
        <taxon>Eukaryota</taxon>
        <taxon>Fungi</taxon>
        <taxon>Dikarya</taxon>
        <taxon>Ascomycota</taxon>
        <taxon>Pezizomycotina</taxon>
        <taxon>Eurotiomycetes</taxon>
        <taxon>Eurotiomycetidae</taxon>
        <taxon>Eurotiales</taxon>
        <taxon>Aspergillaceae</taxon>
        <taxon>Penicillium</taxon>
    </lineage>
</organism>
<accession>A0AAD6MYW9</accession>
<reference evidence="6" key="1">
    <citation type="journal article" date="2023" name="IMA Fungus">
        <title>Comparative genomic study of the Penicillium genus elucidates a diverse pangenome and 15 lateral gene transfer events.</title>
        <authorList>
            <person name="Petersen C."/>
            <person name="Sorensen T."/>
            <person name="Nielsen M.R."/>
            <person name="Sondergaard T.E."/>
            <person name="Sorensen J.L."/>
            <person name="Fitzpatrick D.A."/>
            <person name="Frisvad J.C."/>
            <person name="Nielsen K.L."/>
        </authorList>
    </citation>
    <scope>NUCLEOTIDE SEQUENCE</scope>
    <source>
        <strain evidence="6">IBT 17514</strain>
    </source>
</reference>
<dbReference type="PANTHER" id="PTHR23502">
    <property type="entry name" value="MAJOR FACILITATOR SUPERFAMILY"/>
    <property type="match status" value="1"/>
</dbReference>
<feature type="transmembrane region" description="Helical" evidence="5">
    <location>
        <begin position="329"/>
        <end position="350"/>
    </location>
</feature>
<dbReference type="InterPro" id="IPR011701">
    <property type="entry name" value="MFS"/>
</dbReference>
<evidence type="ECO:0008006" key="8">
    <source>
        <dbReference type="Google" id="ProtNLM"/>
    </source>
</evidence>
<feature type="transmembrane region" description="Helical" evidence="5">
    <location>
        <begin position="58"/>
        <end position="84"/>
    </location>
</feature>
<evidence type="ECO:0000256" key="3">
    <source>
        <dbReference type="ARBA" id="ARBA00022989"/>
    </source>
</evidence>
<gene>
    <name evidence="6" type="ORF">N7493_002779</name>
</gene>
<protein>
    <recommendedName>
        <fullName evidence="8">Major facilitator superfamily (MFS) profile domain-containing protein</fullName>
    </recommendedName>
</protein>
<evidence type="ECO:0000313" key="6">
    <source>
        <dbReference type="EMBL" id="KAJ5733993.1"/>
    </source>
</evidence>
<evidence type="ECO:0000256" key="1">
    <source>
        <dbReference type="ARBA" id="ARBA00004141"/>
    </source>
</evidence>
<keyword evidence="4 5" id="KW-0472">Membrane</keyword>
<name>A0AAD6MYW9_9EURO</name>
<evidence type="ECO:0000256" key="4">
    <source>
        <dbReference type="ARBA" id="ARBA00023136"/>
    </source>
</evidence>
<dbReference type="PANTHER" id="PTHR23502:SF139">
    <property type="entry name" value="MAJOR FACILITATOR SUPERFAMILY (MFS) PROFILE DOMAIN-CONTAINING PROTEIN-RELATED"/>
    <property type="match status" value="1"/>
</dbReference>
<dbReference type="SUPFAM" id="SSF103473">
    <property type="entry name" value="MFS general substrate transporter"/>
    <property type="match status" value="1"/>
</dbReference>
<dbReference type="GO" id="GO:0022857">
    <property type="term" value="F:transmembrane transporter activity"/>
    <property type="evidence" value="ECO:0007669"/>
    <property type="project" value="InterPro"/>
</dbReference>